<accession>A0A397DP23</accession>
<organism evidence="11 14">
    <name type="scientific">Aphanomyces astaci</name>
    <name type="common">Crayfish plague agent</name>
    <dbReference type="NCBI Taxonomy" id="112090"/>
    <lineage>
        <taxon>Eukaryota</taxon>
        <taxon>Sar</taxon>
        <taxon>Stramenopiles</taxon>
        <taxon>Oomycota</taxon>
        <taxon>Saprolegniomycetes</taxon>
        <taxon>Saprolegniales</taxon>
        <taxon>Verrucalvaceae</taxon>
        <taxon>Aphanomyces</taxon>
    </lineage>
</organism>
<dbReference type="EMBL" id="QUTC01004270">
    <property type="protein sequence ID" value="RHY65649.1"/>
    <property type="molecule type" value="Genomic_DNA"/>
</dbReference>
<comment type="similarity">
    <text evidence="2">Belongs to the enolase family.</text>
</comment>
<dbReference type="GO" id="GO:0004634">
    <property type="term" value="F:phosphopyruvate hydratase activity"/>
    <property type="evidence" value="ECO:0007669"/>
    <property type="project" value="UniProtKB-EC"/>
</dbReference>
<evidence type="ECO:0000256" key="6">
    <source>
        <dbReference type="ARBA" id="ARBA00023239"/>
    </source>
</evidence>
<feature type="domain" description="Enolase N-terminal" evidence="9">
    <location>
        <begin position="85"/>
        <end position="201"/>
    </location>
</feature>
<dbReference type="GO" id="GO:0006096">
    <property type="term" value="P:glycolytic process"/>
    <property type="evidence" value="ECO:0007669"/>
    <property type="project" value="UniProtKB-UniPathway"/>
</dbReference>
<dbReference type="SMART" id="SM01192">
    <property type="entry name" value="Enolase_C"/>
    <property type="match status" value="1"/>
</dbReference>
<evidence type="ECO:0000256" key="7">
    <source>
        <dbReference type="SAM" id="MobiDB-lite"/>
    </source>
</evidence>
<dbReference type="UniPathway" id="UPA00109">
    <property type="reaction ID" value="UER00187"/>
</dbReference>
<protein>
    <recommendedName>
        <fullName evidence="3">phosphopyruvate hydratase</fullName>
        <ecNumber evidence="3">4.2.1.11</ecNumber>
    </recommendedName>
</protein>
<feature type="domain" description="Enolase C-terminal TIM barrel" evidence="8">
    <location>
        <begin position="211"/>
        <end position="523"/>
    </location>
</feature>
<dbReference type="Gene3D" id="3.30.390.10">
    <property type="entry name" value="Enolase-like, N-terminal domain"/>
    <property type="match status" value="1"/>
</dbReference>
<keyword evidence="6" id="KW-0456">Lyase</keyword>
<comment type="caution">
    <text evidence="11">The sequence shown here is derived from an EMBL/GenBank/DDBJ whole genome shotgun (WGS) entry which is preliminary data.</text>
</comment>
<dbReference type="Pfam" id="PF03952">
    <property type="entry name" value="Enolase_N"/>
    <property type="match status" value="1"/>
</dbReference>
<evidence type="ECO:0000313" key="11">
    <source>
        <dbReference type="EMBL" id="RHY65649.1"/>
    </source>
</evidence>
<evidence type="ECO:0000256" key="2">
    <source>
        <dbReference type="ARBA" id="ARBA00009604"/>
    </source>
</evidence>
<evidence type="ECO:0000313" key="12">
    <source>
        <dbReference type="EMBL" id="RHY70473.1"/>
    </source>
</evidence>
<evidence type="ECO:0000256" key="3">
    <source>
        <dbReference type="ARBA" id="ARBA00012058"/>
    </source>
</evidence>
<reference evidence="13 14" key="1">
    <citation type="submission" date="2018-08" db="EMBL/GenBank/DDBJ databases">
        <title>Aphanomyces genome sequencing and annotation.</title>
        <authorList>
            <person name="Minardi D."/>
            <person name="Oidtmann B."/>
            <person name="Van Der Giezen M."/>
            <person name="Studholme D.J."/>
        </authorList>
    </citation>
    <scope>NUCLEOTIDE SEQUENCE [LARGE SCALE GENOMIC DNA]</scope>
    <source>
        <strain evidence="10 13">Kv</strain>
        <strain evidence="11 14">SA</strain>
        <strain evidence="12 15">Si</strain>
    </source>
</reference>
<dbReference type="Gene3D" id="3.20.20.120">
    <property type="entry name" value="Enolase-like C-terminal domain"/>
    <property type="match status" value="1"/>
</dbReference>
<evidence type="ECO:0000256" key="1">
    <source>
        <dbReference type="ARBA" id="ARBA00005031"/>
    </source>
</evidence>
<dbReference type="GO" id="GO:0000287">
    <property type="term" value="F:magnesium ion binding"/>
    <property type="evidence" value="ECO:0007669"/>
    <property type="project" value="InterPro"/>
</dbReference>
<dbReference type="AlphaFoldDB" id="A0A397DP23"/>
<evidence type="ECO:0000259" key="9">
    <source>
        <dbReference type="SMART" id="SM01193"/>
    </source>
</evidence>
<evidence type="ECO:0000256" key="5">
    <source>
        <dbReference type="ARBA" id="ARBA00023152"/>
    </source>
</evidence>
<evidence type="ECO:0000259" key="8">
    <source>
        <dbReference type="SMART" id="SM01192"/>
    </source>
</evidence>
<dbReference type="PRINTS" id="PR00148">
    <property type="entry name" value="ENOLASE"/>
</dbReference>
<dbReference type="CDD" id="cd22962">
    <property type="entry name" value="DD_AtENO3-like"/>
    <property type="match status" value="1"/>
</dbReference>
<dbReference type="Proteomes" id="UP000283543">
    <property type="component" value="Unassembled WGS sequence"/>
</dbReference>
<comment type="pathway">
    <text evidence="1">Carbohydrate degradation; glycolysis; pyruvate from D-glyceraldehyde 3-phosphate: step 4/5.</text>
</comment>
<dbReference type="InterPro" id="IPR029017">
    <property type="entry name" value="Enolase-like_N"/>
</dbReference>
<dbReference type="SUPFAM" id="SSF51604">
    <property type="entry name" value="Enolase C-terminal domain-like"/>
    <property type="match status" value="1"/>
</dbReference>
<evidence type="ECO:0000313" key="10">
    <source>
        <dbReference type="EMBL" id="RHY07613.1"/>
    </source>
</evidence>
<dbReference type="SUPFAM" id="SSF54826">
    <property type="entry name" value="Enolase N-terminal domain-like"/>
    <property type="match status" value="1"/>
</dbReference>
<gene>
    <name evidence="12" type="ORF">DYB34_008928</name>
    <name evidence="10" type="ORF">DYB36_010195</name>
    <name evidence="11" type="ORF">DYB38_006283</name>
</gene>
<name>A0A397DP23_APHAT</name>
<dbReference type="GO" id="GO:0000015">
    <property type="term" value="C:phosphopyruvate hydratase complex"/>
    <property type="evidence" value="ECO:0007669"/>
    <property type="project" value="InterPro"/>
</dbReference>
<evidence type="ECO:0000256" key="4">
    <source>
        <dbReference type="ARBA" id="ARBA00022842"/>
    </source>
</evidence>
<dbReference type="EMBL" id="QUSZ01005930">
    <property type="protein sequence ID" value="RHY07613.1"/>
    <property type="molecule type" value="Genomic_DNA"/>
</dbReference>
<sequence>MSKRAQAPSPTPSSNAPTPSASTSSLASNPEEAAEKELIEEYLSLHGIENALNVFLNQVVRDRPADPYLVLGGLLQHRATSSKGIFAVSAREIFDANGLPTLLAIVHTSKGRFEGSTSSHTAAIYDTDDATRCRGKGVRSRDLTLYVQHLLEGVDPCEQTSCDEKIASMEDKLGRQACLALSIAICKAGAAHKDVPLFEHIASLADVPIENACVPVPIFSVVQGGVHASNKLFLQEITVMPIGCASFQDALRWGAELHLALRDLLDAKGVGHANRGALGGFAPLVNSTEEAIVLVKDAIAKLKDAEPGIAFGLGVHVAAHAFATVSDGEAVYNLDKWVVGSKGLNKAGDEVVDLLREWCRVHQVMTIVDPVDIVDIKVASALNRSENEVLPDAATPPSGVGGDPSVKVQVVGHAFLQHTKLETLHEERACNTILLHVSQFGTVTAAMQAVVQARVLGLSIIVGCDAGTLDDVFPVDFAVGIGCGQVKMGGLLSAEGVSRYNRFAGIAADDPRAPPYTGATFRR</sequence>
<dbReference type="Proteomes" id="UP000265716">
    <property type="component" value="Unassembled WGS sequence"/>
</dbReference>
<dbReference type="PANTHER" id="PTHR11902">
    <property type="entry name" value="ENOLASE"/>
    <property type="match status" value="1"/>
</dbReference>
<dbReference type="InterPro" id="IPR000941">
    <property type="entry name" value="Enolase"/>
</dbReference>
<dbReference type="VEuPathDB" id="FungiDB:H257_15590"/>
<evidence type="ECO:0000313" key="13">
    <source>
        <dbReference type="Proteomes" id="UP000265427"/>
    </source>
</evidence>
<keyword evidence="5" id="KW-0324">Glycolysis</keyword>
<dbReference type="EC" id="4.2.1.11" evidence="3"/>
<dbReference type="EMBL" id="QUTB01002951">
    <property type="protein sequence ID" value="RHY70473.1"/>
    <property type="molecule type" value="Genomic_DNA"/>
</dbReference>
<proteinExistence type="inferred from homology"/>
<dbReference type="InterPro" id="IPR020811">
    <property type="entry name" value="Enolase_N"/>
</dbReference>
<dbReference type="Proteomes" id="UP000265427">
    <property type="component" value="Unassembled WGS sequence"/>
</dbReference>
<feature type="compositionally biased region" description="Low complexity" evidence="7">
    <location>
        <begin position="12"/>
        <end position="31"/>
    </location>
</feature>
<dbReference type="InterPro" id="IPR020810">
    <property type="entry name" value="Enolase_C"/>
</dbReference>
<dbReference type="PANTHER" id="PTHR11902:SF1">
    <property type="entry name" value="ENOLASE"/>
    <property type="match status" value="1"/>
</dbReference>
<feature type="region of interest" description="Disordered" evidence="7">
    <location>
        <begin position="1"/>
        <end position="33"/>
    </location>
</feature>
<dbReference type="SMART" id="SM01193">
    <property type="entry name" value="Enolase_N"/>
    <property type="match status" value="1"/>
</dbReference>
<evidence type="ECO:0000313" key="14">
    <source>
        <dbReference type="Proteomes" id="UP000265716"/>
    </source>
</evidence>
<keyword evidence="4" id="KW-0460">Magnesium</keyword>
<dbReference type="InterPro" id="IPR036849">
    <property type="entry name" value="Enolase-like_C_sf"/>
</dbReference>
<dbReference type="Pfam" id="PF00113">
    <property type="entry name" value="Enolase_C"/>
    <property type="match status" value="2"/>
</dbReference>
<evidence type="ECO:0000313" key="15">
    <source>
        <dbReference type="Proteomes" id="UP000283543"/>
    </source>
</evidence>